<dbReference type="PANTHER" id="PTHR11481:SF60">
    <property type="entry name" value="IG-LIKE DOMAIN-CONTAINING PROTEIN"/>
    <property type="match status" value="1"/>
</dbReference>
<dbReference type="EMBL" id="CP011390">
    <property type="protein sequence ID" value="ANE49927.1"/>
    <property type="molecule type" value="Genomic_DNA"/>
</dbReference>
<dbReference type="Pfam" id="PF13585">
    <property type="entry name" value="CHU_C"/>
    <property type="match status" value="1"/>
</dbReference>
<evidence type="ECO:0008006" key="5">
    <source>
        <dbReference type="Google" id="ProtNLM"/>
    </source>
</evidence>
<reference evidence="4" key="1">
    <citation type="submission" date="2015-01" db="EMBL/GenBank/DDBJ databases">
        <title>Flavisolibacter sp./LCS9/ whole genome sequencing.</title>
        <authorList>
            <person name="Kim M.K."/>
            <person name="Srinivasan S."/>
            <person name="Lee J.-J."/>
        </authorList>
    </citation>
    <scope>NUCLEOTIDE SEQUENCE [LARGE SCALE GENOMIC DNA]</scope>
    <source>
        <strain evidence="4">LCS9</strain>
    </source>
</reference>
<dbReference type="Gene3D" id="2.60.40.740">
    <property type="match status" value="1"/>
</dbReference>
<keyword evidence="1" id="KW-0732">Signal</keyword>
<dbReference type="GO" id="GO:0007166">
    <property type="term" value="P:cell surface receptor signaling pathway"/>
    <property type="evidence" value="ECO:0007669"/>
    <property type="project" value="TreeGrafter"/>
</dbReference>
<evidence type="ECO:0000256" key="1">
    <source>
        <dbReference type="ARBA" id="ARBA00022729"/>
    </source>
</evidence>
<dbReference type="InterPro" id="IPR026341">
    <property type="entry name" value="T9SS_type_B"/>
</dbReference>
<dbReference type="Proteomes" id="UP000077177">
    <property type="component" value="Chromosome"/>
</dbReference>
<dbReference type="InterPro" id="IPR013783">
    <property type="entry name" value="Ig-like_fold"/>
</dbReference>
<keyword evidence="2" id="KW-1015">Disulfide bond</keyword>
<dbReference type="GO" id="GO:0009897">
    <property type="term" value="C:external side of plasma membrane"/>
    <property type="evidence" value="ECO:0007669"/>
    <property type="project" value="TreeGrafter"/>
</dbReference>
<reference evidence="3 4" key="2">
    <citation type="journal article" date="2016" name="Int. J. Syst. Evol. Microbiol.">
        <title>Flavisolibacter tropicus sp. nov., isolated from tropical soil.</title>
        <authorList>
            <person name="Lee J.J."/>
            <person name="Kang M.S."/>
            <person name="Kim G.S."/>
            <person name="Lee C.S."/>
            <person name="Lim S."/>
            <person name="Lee J."/>
            <person name="Roh S.H."/>
            <person name="Kang H."/>
            <person name="Ha J.M."/>
            <person name="Bae S."/>
            <person name="Jung H.Y."/>
            <person name="Kim M.K."/>
        </authorList>
    </citation>
    <scope>NUCLEOTIDE SEQUENCE [LARGE SCALE GENOMIC DNA]</scope>
    <source>
        <strain evidence="3 4">LCS9</strain>
    </source>
</reference>
<dbReference type="OrthoDB" id="9765926at2"/>
<gene>
    <name evidence="3" type="ORF">SY85_04880</name>
</gene>
<accession>A0A172TT42</accession>
<evidence type="ECO:0000313" key="4">
    <source>
        <dbReference type="Proteomes" id="UP000077177"/>
    </source>
</evidence>
<name>A0A172TT42_9BACT</name>
<dbReference type="RefSeq" id="WP_066402073.1">
    <property type="nucleotide sequence ID" value="NZ_CP011390.1"/>
</dbReference>
<dbReference type="STRING" id="1492898.SY85_04880"/>
<dbReference type="PATRIC" id="fig|1492898.3.peg.1068"/>
<dbReference type="PANTHER" id="PTHR11481">
    <property type="entry name" value="IMMUNOGLOBULIN FC RECEPTOR"/>
    <property type="match status" value="1"/>
</dbReference>
<dbReference type="Gene3D" id="2.60.40.10">
    <property type="entry name" value="Immunoglobulins"/>
    <property type="match status" value="5"/>
</dbReference>
<dbReference type="KEGG" id="fla:SY85_04880"/>
<dbReference type="InterPro" id="IPR050488">
    <property type="entry name" value="Ig_Fc_receptor"/>
</dbReference>
<dbReference type="AlphaFoldDB" id="A0A172TT42"/>
<evidence type="ECO:0000256" key="2">
    <source>
        <dbReference type="ARBA" id="ARBA00023157"/>
    </source>
</evidence>
<organism evidence="3 4">
    <name type="scientific">Flavisolibacter tropicus</name>
    <dbReference type="NCBI Taxonomy" id="1492898"/>
    <lineage>
        <taxon>Bacteria</taxon>
        <taxon>Pseudomonadati</taxon>
        <taxon>Bacteroidota</taxon>
        <taxon>Chitinophagia</taxon>
        <taxon>Chitinophagales</taxon>
        <taxon>Chitinophagaceae</taxon>
        <taxon>Flavisolibacter</taxon>
    </lineage>
</organism>
<dbReference type="InterPro" id="IPR025667">
    <property type="entry name" value="SprB_repeat"/>
</dbReference>
<sequence>MGNKLKVASLQDLEWKWKVLAIIFLLAVISFHSDLLAQPPTCFVKINNPPAGCKPVDLTAVAITAGSDAGLAYTYWIDVGATVSLANPSYVTQSGTYYIKATNGSGCNTVKPVVVNLVGGPTGNISPATGTICKGEQYGLVVTTAADSYQWYKDGVAISGETSRSILITEGGVYTADIIKDGCVGKASNESVITDAFEEEVTISPFRLTICNGGSGLLTVTGGDSYQWYLNGSAISGAQSSIYMVTEPGTYTIDAIKNNCTWREAAVAYVELREELDGPLNPASAILCPGDSITLSAEGGITYKWYKDNVLIANATTDSFVVKEPGIYTFELFRGECKGRSSNSAIIKAGVVPVGTISPTTAVVCGKDAVTLKAVGGVRYKWYRNDMAIENATTASYAALQPGTYTVSIFNEDGCIAKSSNESIVSQQAKPVGTITPATLTICSGSAGVLTANGGDAYQWFHEGVTVSGESAATLNVKESGIYTVVIQSGSCKAPATNQANVIVTPKPKGEITPGTLTICNGSMGTLTVSGGTSYQWYRNGVVINGATQGTLTISEAGLYTADIIKNDCKGKAGNEVKVTVSDKPDGSISPAVAGICEGASVTLTVKGGTTYQWLKDGQIISGATAATYNASTPGQYSVTIHNGQCSGPSSNTVTVSYNKPIIFKTGATLAGCTVANGIIEVGSVVGGSGAGYQYSKDNGQTYQTENAFRGLAPGQYQIVVKDGTGCKSEPVSVSVKQIENTITVSAAPIDIVCGQQFGKATISAAGGVAPYTYKLNDGTDQSGNVFTNLASGNYAVRVKDAMGCTAETKFAIKQLNSTITATATVIDPKCNETKGRVEVAATGGTPGYQFSLDNGVYQNSSAFTNVVIGKHSIRVKDNVGCILEMTLEVKKGAGTPSLVVNNPAPICAGSTINLKDAAITAGSESGLVYTYWKDGDATSALSNPEAVDAGRYFVKGTNAAGCFTIKPVEITINNTSSGTISPADLATICNGESKILTASSGLSYQWFKDGVAINGAIAATYKVTQAGRYSVMINNGTCTALASNTVVVKYQVCVPTGETRVFVPTAFTPDRNGENDVLMPYFINIRQLVLFKVYNRWGQQVYQTNIIGQGWDGTINGTPQPGETYSWILECIDNDGKVIRQSGRSVLIR</sequence>
<evidence type="ECO:0000313" key="3">
    <source>
        <dbReference type="EMBL" id="ANE49927.1"/>
    </source>
</evidence>
<protein>
    <recommendedName>
        <fullName evidence="5">Ig-like domain-containing protein</fullName>
    </recommendedName>
</protein>
<dbReference type="GO" id="GO:0006955">
    <property type="term" value="P:immune response"/>
    <property type="evidence" value="ECO:0007669"/>
    <property type="project" value="TreeGrafter"/>
</dbReference>
<dbReference type="GO" id="GO:0004888">
    <property type="term" value="F:transmembrane signaling receptor activity"/>
    <property type="evidence" value="ECO:0007669"/>
    <property type="project" value="TreeGrafter"/>
</dbReference>
<proteinExistence type="predicted"/>
<dbReference type="NCBIfam" id="TIGR04131">
    <property type="entry name" value="Bac_Flav_CTERM"/>
    <property type="match status" value="1"/>
</dbReference>
<dbReference type="Pfam" id="PF13573">
    <property type="entry name" value="SprB"/>
    <property type="match status" value="2"/>
</dbReference>
<keyword evidence="4" id="KW-1185">Reference proteome</keyword>